<gene>
    <name evidence="2" type="ORF">P9B03_18205</name>
</gene>
<evidence type="ECO:0000313" key="3">
    <source>
        <dbReference type="Proteomes" id="UP001344888"/>
    </source>
</evidence>
<evidence type="ECO:0000313" key="2">
    <source>
        <dbReference type="EMBL" id="MEC1180433.1"/>
    </source>
</evidence>
<reference evidence="2 3" key="1">
    <citation type="submission" date="2023-03" db="EMBL/GenBank/DDBJ databases">
        <title>Bacillus Genome Sequencing.</title>
        <authorList>
            <person name="Dunlap C."/>
        </authorList>
    </citation>
    <scope>NUCLEOTIDE SEQUENCE [LARGE SCALE GENOMIC DNA]</scope>
    <source>
        <strain evidence="2 3">B-59205</strain>
    </source>
</reference>
<dbReference type="EMBL" id="JARSFG010000028">
    <property type="protein sequence ID" value="MEC1180433.1"/>
    <property type="molecule type" value="Genomic_DNA"/>
</dbReference>
<dbReference type="RefSeq" id="WP_326124985.1">
    <property type="nucleotide sequence ID" value="NZ_JARSFG010000028.1"/>
</dbReference>
<keyword evidence="3" id="KW-1185">Reference proteome</keyword>
<protein>
    <recommendedName>
        <fullName evidence="4">DUF4179 domain-containing protein</fullName>
    </recommendedName>
</protein>
<keyword evidence="1" id="KW-0812">Transmembrane</keyword>
<name>A0AAW9NVU1_9BACL</name>
<keyword evidence="1" id="KW-0472">Membrane</keyword>
<feature type="transmembrane region" description="Helical" evidence="1">
    <location>
        <begin position="12"/>
        <end position="30"/>
    </location>
</feature>
<dbReference type="Proteomes" id="UP001344888">
    <property type="component" value="Unassembled WGS sequence"/>
</dbReference>
<accession>A0AAW9NVU1</accession>
<sequence length="154" mass="17677">MRKLNFGIKQKRILMGLVFILAVLLINTLISTTSFQANLKSLEISNVNIIRDISYNGESPNRDWDTTINLDMKSKNVFFKFVANDLLVFNDKRNLTIQTNWSISIFNIFDTQRTVQANQSVLISDDVSNEDITLKLHGDKSDRLIPFHLSDINN</sequence>
<organism evidence="2 3">
    <name type="scientific">Metasolibacillus meyeri</name>
    <dbReference type="NCBI Taxonomy" id="1071052"/>
    <lineage>
        <taxon>Bacteria</taxon>
        <taxon>Bacillati</taxon>
        <taxon>Bacillota</taxon>
        <taxon>Bacilli</taxon>
        <taxon>Bacillales</taxon>
        <taxon>Caryophanaceae</taxon>
        <taxon>Metasolibacillus</taxon>
    </lineage>
</organism>
<proteinExistence type="predicted"/>
<dbReference type="AlphaFoldDB" id="A0AAW9NVU1"/>
<evidence type="ECO:0000256" key="1">
    <source>
        <dbReference type="SAM" id="Phobius"/>
    </source>
</evidence>
<keyword evidence="1" id="KW-1133">Transmembrane helix</keyword>
<comment type="caution">
    <text evidence="2">The sequence shown here is derived from an EMBL/GenBank/DDBJ whole genome shotgun (WGS) entry which is preliminary data.</text>
</comment>
<evidence type="ECO:0008006" key="4">
    <source>
        <dbReference type="Google" id="ProtNLM"/>
    </source>
</evidence>